<evidence type="ECO:0000256" key="1">
    <source>
        <dbReference type="SAM" id="MobiDB-lite"/>
    </source>
</evidence>
<organism evidence="2 3">
    <name type="scientific">Purpureocillium lilacinum</name>
    <name type="common">Paecilomyces lilacinus</name>
    <dbReference type="NCBI Taxonomy" id="33203"/>
    <lineage>
        <taxon>Eukaryota</taxon>
        <taxon>Fungi</taxon>
        <taxon>Dikarya</taxon>
        <taxon>Ascomycota</taxon>
        <taxon>Pezizomycotina</taxon>
        <taxon>Sordariomycetes</taxon>
        <taxon>Hypocreomycetidae</taxon>
        <taxon>Hypocreales</taxon>
        <taxon>Ophiocordycipitaceae</taxon>
        <taxon>Purpureocillium</taxon>
    </lineage>
</organism>
<feature type="region of interest" description="Disordered" evidence="1">
    <location>
        <begin position="129"/>
        <end position="164"/>
    </location>
</feature>
<proteinExistence type="predicted"/>
<dbReference type="Proteomes" id="UP001287286">
    <property type="component" value="Unassembled WGS sequence"/>
</dbReference>
<name>A0ABR0C3E1_PURLI</name>
<gene>
    <name evidence="2" type="ORF">Purlil1_4990</name>
</gene>
<accession>A0ABR0C3E1</accession>
<feature type="region of interest" description="Disordered" evidence="1">
    <location>
        <begin position="471"/>
        <end position="490"/>
    </location>
</feature>
<feature type="compositionally biased region" description="Basic and acidic residues" evidence="1">
    <location>
        <begin position="140"/>
        <end position="151"/>
    </location>
</feature>
<sequence>MAKQPPRVSVPHPAHGRRCYWPNASVPPAKPRTMHMARMQVMQGLAHLSARRGVRGPMAKSARPPAPSSFPLTARATMVAASAILDVRCSGPGPDGMKERDGRVHKPLSIVAPMRFVGTRTPLFEVTRMGRSRSCPSRLPPERHEKDDAWRDPGTGGKVEHSPCGGEGSVHELASLKLPNAAHHCPHRGTVVLVAGRALGQVRSTHGHTKDLRHSSRHPRIDCVRDAAIQRTARPCPFGRVQPTPSSPCPQANTPIFPILPPPFPLCATLTQRKSKGSEFAPTGSQHGIKTFSLRFRLTKASRPGHWKRGLVHRRTSAARHGKKKARPISTHPVLHRSQRPFFVSLRLDQDTPAATRLHSESRRVALQVSNLGVPSGLHHRRGQDEENECARTYGSIHAGTPPAEAKNTECTRTVPFGGVLSAKFVLPLVSGLPTYELKDGSARLRPTLRAARLTRVPVFILPLNAARRHGRWARPRSVGERKGESGQDR</sequence>
<feature type="compositionally biased region" description="Basic and acidic residues" evidence="1">
    <location>
        <begin position="478"/>
        <end position="490"/>
    </location>
</feature>
<evidence type="ECO:0000313" key="2">
    <source>
        <dbReference type="EMBL" id="KAK4090854.1"/>
    </source>
</evidence>
<evidence type="ECO:0000313" key="3">
    <source>
        <dbReference type="Proteomes" id="UP001287286"/>
    </source>
</evidence>
<protein>
    <submittedName>
        <fullName evidence="2">Uncharacterized protein</fullName>
    </submittedName>
</protein>
<keyword evidence="3" id="KW-1185">Reference proteome</keyword>
<comment type="caution">
    <text evidence="2">The sequence shown here is derived from an EMBL/GenBank/DDBJ whole genome shotgun (WGS) entry which is preliminary data.</text>
</comment>
<dbReference type="EMBL" id="JAWRVI010000014">
    <property type="protein sequence ID" value="KAK4090854.1"/>
    <property type="molecule type" value="Genomic_DNA"/>
</dbReference>
<reference evidence="2 3" key="1">
    <citation type="journal article" date="2024" name="Microbiol. Resour. Announc.">
        <title>Genome annotations for the ascomycete fungi Trichoderma harzianum, Trichoderma aggressivum, and Purpureocillium lilacinum.</title>
        <authorList>
            <person name="Beijen E.P.W."/>
            <person name="Ohm R.A."/>
        </authorList>
    </citation>
    <scope>NUCLEOTIDE SEQUENCE [LARGE SCALE GENOMIC DNA]</scope>
    <source>
        <strain evidence="2 3">CBS 150709</strain>
    </source>
</reference>